<organism evidence="2 3">
    <name type="scientific">Paenibacillus glacialis</name>
    <dbReference type="NCBI Taxonomy" id="494026"/>
    <lineage>
        <taxon>Bacteria</taxon>
        <taxon>Bacillati</taxon>
        <taxon>Bacillota</taxon>
        <taxon>Bacilli</taxon>
        <taxon>Bacillales</taxon>
        <taxon>Paenibacillaceae</taxon>
        <taxon>Paenibacillus</taxon>
    </lineage>
</organism>
<reference evidence="2 3" key="1">
    <citation type="submission" date="2016-03" db="EMBL/GenBank/DDBJ databases">
        <title>Draft genome sequence of Paenibacillus glacialis DSM 22343.</title>
        <authorList>
            <person name="Shin S.-K."/>
            <person name="Yi H."/>
        </authorList>
    </citation>
    <scope>NUCLEOTIDE SEQUENCE [LARGE SCALE GENOMIC DNA]</scope>
    <source>
        <strain evidence="2 3">DSM 22343</strain>
    </source>
</reference>
<proteinExistence type="predicted"/>
<dbReference type="Proteomes" id="UP000076967">
    <property type="component" value="Unassembled WGS sequence"/>
</dbReference>
<dbReference type="OrthoDB" id="9779761at2"/>
<dbReference type="GO" id="GO:0003676">
    <property type="term" value="F:nucleic acid binding"/>
    <property type="evidence" value="ECO:0007669"/>
    <property type="project" value="InterPro"/>
</dbReference>
<accession>A0A168M3H3</accession>
<dbReference type="CDD" id="cd00085">
    <property type="entry name" value="HNHc"/>
    <property type="match status" value="1"/>
</dbReference>
<evidence type="ECO:0000313" key="3">
    <source>
        <dbReference type="Proteomes" id="UP000076967"/>
    </source>
</evidence>
<name>A0A168M3H3_9BACL</name>
<dbReference type="GO" id="GO:0008270">
    <property type="term" value="F:zinc ion binding"/>
    <property type="evidence" value="ECO:0007669"/>
    <property type="project" value="InterPro"/>
</dbReference>
<evidence type="ECO:0000259" key="1">
    <source>
        <dbReference type="Pfam" id="PF01844"/>
    </source>
</evidence>
<dbReference type="RefSeq" id="WP_068530070.1">
    <property type="nucleotide sequence ID" value="NZ_LVJH01000007.1"/>
</dbReference>
<dbReference type="AlphaFoldDB" id="A0A168M3H3"/>
<comment type="caution">
    <text evidence="2">The sequence shown here is derived from an EMBL/GenBank/DDBJ whole genome shotgun (WGS) entry which is preliminary data.</text>
</comment>
<dbReference type="InterPro" id="IPR002711">
    <property type="entry name" value="HNH"/>
</dbReference>
<dbReference type="GO" id="GO:0004519">
    <property type="term" value="F:endonuclease activity"/>
    <property type="evidence" value="ECO:0007669"/>
    <property type="project" value="InterPro"/>
</dbReference>
<sequence>MKIPQKLIRDNIIDIWLNLSDREFDKYKEFGLNKTNIFSLDQTQRDNYISYLGYGNTDSNLFRSNGINFKVNMPSPSKIIYTILNIKIKNVEYRVKNHSLKLKYEYEYETKSEKNSTFFKWVRELVKEGLLNFNNANHLQTQQQAEKEDQQQFHHQSQQVELPIPIYKSRSSEFNKYEVSRNSIFYEYLFNSRSHRWLDKNILKLNDGKSLGYQSMSILHFKGVTKDFKGLFQGLNVNEALEILVVADVILYKQLIETLMKIQKQDFMDLNIQVNKTIDEGKEYPEGRIAYVLHRKIERKPQLIKDAKELFIKKNGRLYCEACGFDFLEKYGERGSEFIEGHHKKLVSEMKVGEKTKIEDIAMLCSNCHRMIHKKPLLSVAKLADMILRYSMPSEEDKQKAVDNI</sequence>
<dbReference type="EMBL" id="LVJH01000007">
    <property type="protein sequence ID" value="OAB44172.1"/>
    <property type="molecule type" value="Genomic_DNA"/>
</dbReference>
<keyword evidence="3" id="KW-1185">Reference proteome</keyword>
<protein>
    <recommendedName>
        <fullName evidence="1">HNH domain-containing protein</fullName>
    </recommendedName>
</protein>
<feature type="domain" description="HNH" evidence="1">
    <location>
        <begin position="320"/>
        <end position="375"/>
    </location>
</feature>
<dbReference type="InterPro" id="IPR003615">
    <property type="entry name" value="HNH_nuc"/>
</dbReference>
<gene>
    <name evidence="2" type="ORF">PGLA_05735</name>
</gene>
<dbReference type="STRING" id="494026.PGLA_05735"/>
<evidence type="ECO:0000313" key="2">
    <source>
        <dbReference type="EMBL" id="OAB44172.1"/>
    </source>
</evidence>
<dbReference type="Pfam" id="PF01844">
    <property type="entry name" value="HNH"/>
    <property type="match status" value="1"/>
</dbReference>